<feature type="region of interest" description="Disordered" evidence="5">
    <location>
        <begin position="58"/>
        <end position="80"/>
    </location>
</feature>
<dbReference type="SUPFAM" id="SSF53822">
    <property type="entry name" value="Periplasmic binding protein-like I"/>
    <property type="match status" value="1"/>
</dbReference>
<feature type="compositionally biased region" description="Polar residues" evidence="5">
    <location>
        <begin position="71"/>
        <end position="80"/>
    </location>
</feature>
<dbReference type="Proteomes" id="UP001595976">
    <property type="component" value="Unassembled WGS sequence"/>
</dbReference>
<evidence type="ECO:0000256" key="4">
    <source>
        <dbReference type="ARBA" id="ARBA00022970"/>
    </source>
</evidence>
<evidence type="ECO:0000256" key="1">
    <source>
        <dbReference type="ARBA" id="ARBA00010062"/>
    </source>
</evidence>
<keyword evidence="4" id="KW-0029">Amino-acid transport</keyword>
<keyword evidence="3" id="KW-0732">Signal</keyword>
<protein>
    <submittedName>
        <fullName evidence="7">ABC transporter substrate-binding protein</fullName>
    </submittedName>
</protein>
<dbReference type="InterPro" id="IPR028081">
    <property type="entry name" value="Leu-bd"/>
</dbReference>
<gene>
    <name evidence="7" type="ORF">ACFPK2_05135</name>
</gene>
<keyword evidence="2" id="KW-0813">Transport</keyword>
<dbReference type="InterPro" id="IPR000709">
    <property type="entry name" value="Leu_Ile_Val-bd"/>
</dbReference>
<evidence type="ECO:0000256" key="3">
    <source>
        <dbReference type="ARBA" id="ARBA00022729"/>
    </source>
</evidence>
<accession>A0ABW0EYV9</accession>
<sequence>MTTGPWPNVCSFEHYFEDDIEYFYLRPVLRAAALTASRRCATIFSLYAKFDRTRKRSAQEGGSTKWPKPHTQPTADGNQKSFLDHCDSSKEASPPCARFPVGFGCGEVRRLAACGDNRDLAERMRSPWAELACGAVFACALPLKNNLNTISREYSMKKYLVSTAVAALCVFGSAAARAEPLKIAVIEAFSGPNAQTAIPFVEGVRYAIGKLNKEGGFNGEPIVVTEYDSLNQTAGAAEKLKAAIADGARIIIQSTNSAITAQISEDVRKYNLRNKGKEILFMMEGSEAAEFTAEKCQFWAFKTASNPFIRIKALVSAMKDTGKLGSKVYSINQNYSYGVDHEKAQALYAKEAGAQIVGSTLHDTAKIQDFSPYVAQIKASGADTILSGNWGNDIILFMRALGDAGLKVNVGNTSLDTTGALSAMGPSALGAVLVKLYNLEAGGKAGETFAEDFKAVIGHYPYNEEPTTAFGTLLLGEALKKVSQPGGKVDIKAVALALENVSYDSPAGRWSFRKEDHQLLLPVAVSEVSKEARYKVDGTDMGFKLLKIVSPEDSAVPVDPKCKMDRPS</sequence>
<dbReference type="Gene3D" id="3.40.50.2300">
    <property type="match status" value="2"/>
</dbReference>
<organism evidence="7 8">
    <name type="scientific">Bosea minatitlanensis</name>
    <dbReference type="NCBI Taxonomy" id="128782"/>
    <lineage>
        <taxon>Bacteria</taxon>
        <taxon>Pseudomonadati</taxon>
        <taxon>Pseudomonadota</taxon>
        <taxon>Alphaproteobacteria</taxon>
        <taxon>Hyphomicrobiales</taxon>
        <taxon>Boseaceae</taxon>
        <taxon>Bosea</taxon>
    </lineage>
</organism>
<evidence type="ECO:0000313" key="8">
    <source>
        <dbReference type="Proteomes" id="UP001595976"/>
    </source>
</evidence>
<comment type="similarity">
    <text evidence="1">Belongs to the leucine-binding protein family.</text>
</comment>
<dbReference type="Pfam" id="PF13458">
    <property type="entry name" value="Peripla_BP_6"/>
    <property type="match status" value="1"/>
</dbReference>
<keyword evidence="8" id="KW-1185">Reference proteome</keyword>
<evidence type="ECO:0000256" key="5">
    <source>
        <dbReference type="SAM" id="MobiDB-lite"/>
    </source>
</evidence>
<dbReference type="PANTHER" id="PTHR30483">
    <property type="entry name" value="LEUCINE-SPECIFIC-BINDING PROTEIN"/>
    <property type="match status" value="1"/>
</dbReference>
<dbReference type="EMBL" id="JBHSLI010000001">
    <property type="protein sequence ID" value="MFC5292374.1"/>
    <property type="molecule type" value="Genomic_DNA"/>
</dbReference>
<proteinExistence type="inferred from homology"/>
<name>A0ABW0EYV9_9HYPH</name>
<evidence type="ECO:0000259" key="6">
    <source>
        <dbReference type="Pfam" id="PF13458"/>
    </source>
</evidence>
<comment type="caution">
    <text evidence="7">The sequence shown here is derived from an EMBL/GenBank/DDBJ whole genome shotgun (WGS) entry which is preliminary data.</text>
</comment>
<dbReference type="RefSeq" id="WP_260347599.1">
    <property type="nucleotide sequence ID" value="NZ_JAOAOS010000001.1"/>
</dbReference>
<reference evidence="8" key="1">
    <citation type="journal article" date="2019" name="Int. J. Syst. Evol. Microbiol.">
        <title>The Global Catalogue of Microorganisms (GCM) 10K type strain sequencing project: providing services to taxonomists for standard genome sequencing and annotation.</title>
        <authorList>
            <consortium name="The Broad Institute Genomics Platform"/>
            <consortium name="The Broad Institute Genome Sequencing Center for Infectious Disease"/>
            <person name="Wu L."/>
            <person name="Ma J."/>
        </authorList>
    </citation>
    <scope>NUCLEOTIDE SEQUENCE [LARGE SCALE GENOMIC DNA]</scope>
    <source>
        <strain evidence="8">CGMCC 1.15643</strain>
    </source>
</reference>
<dbReference type="InterPro" id="IPR028082">
    <property type="entry name" value="Peripla_BP_I"/>
</dbReference>
<feature type="domain" description="Leucine-binding protein" evidence="6">
    <location>
        <begin position="180"/>
        <end position="530"/>
    </location>
</feature>
<dbReference type="InterPro" id="IPR051010">
    <property type="entry name" value="BCAA_transport"/>
</dbReference>
<evidence type="ECO:0000256" key="2">
    <source>
        <dbReference type="ARBA" id="ARBA00022448"/>
    </source>
</evidence>
<dbReference type="PRINTS" id="PR00337">
    <property type="entry name" value="LEUILEVALBP"/>
</dbReference>
<evidence type="ECO:0000313" key="7">
    <source>
        <dbReference type="EMBL" id="MFC5292374.1"/>
    </source>
</evidence>